<dbReference type="EMBL" id="LGSS01000010">
    <property type="protein sequence ID" value="KNF08056.1"/>
    <property type="molecule type" value="Genomic_DNA"/>
</dbReference>
<evidence type="ECO:0000313" key="2">
    <source>
        <dbReference type="Proteomes" id="UP000037267"/>
    </source>
</evidence>
<comment type="caution">
    <text evidence="1">The sequence shown here is derived from an EMBL/GenBank/DDBJ whole genome shotgun (WGS) entry which is preliminary data.</text>
</comment>
<organism evidence="1 2">
    <name type="scientific">Gottschalkia purinilytica</name>
    <name type="common">Clostridium purinilyticum</name>
    <dbReference type="NCBI Taxonomy" id="1503"/>
    <lineage>
        <taxon>Bacteria</taxon>
        <taxon>Bacillati</taxon>
        <taxon>Bacillota</taxon>
        <taxon>Tissierellia</taxon>
        <taxon>Tissierellales</taxon>
        <taxon>Gottschalkiaceae</taxon>
        <taxon>Gottschalkia</taxon>
    </lineage>
</organism>
<evidence type="ECO:0000313" key="1">
    <source>
        <dbReference type="EMBL" id="KNF08056.1"/>
    </source>
</evidence>
<name>A0A0L0W9E2_GOTPU</name>
<gene>
    <name evidence="1" type="ORF">CLPU_10c01110</name>
</gene>
<keyword evidence="2" id="KW-1185">Reference proteome</keyword>
<sequence length="75" mass="8373">MKRKVVSILLTDIIAVIGLGISTSSADKSNKENIELPKKHYILKETIGDINGDKVNDSVYLVGKKNQRMTFIQLK</sequence>
<reference evidence="2" key="1">
    <citation type="submission" date="2015-07" db="EMBL/GenBank/DDBJ databases">
        <title>Draft genome sequence of the purine-degrading Gottschalkia purinilyticum DSM 1384 (formerly Clostridium purinilyticum).</title>
        <authorList>
            <person name="Poehlein A."/>
            <person name="Schiel-Bengelsdorf B."/>
            <person name="Bengelsdorf F.R."/>
            <person name="Daniel R."/>
            <person name="Duerre P."/>
        </authorList>
    </citation>
    <scope>NUCLEOTIDE SEQUENCE [LARGE SCALE GENOMIC DNA]</scope>
    <source>
        <strain evidence="2">DSM 1384</strain>
    </source>
</reference>
<accession>A0A0L0W9E2</accession>
<dbReference type="OrthoDB" id="1653343at2"/>
<dbReference type="RefSeq" id="WP_050355703.1">
    <property type="nucleotide sequence ID" value="NZ_LGSS01000010.1"/>
</dbReference>
<protein>
    <submittedName>
        <fullName evidence="1">Uncharacterized protein</fullName>
    </submittedName>
</protein>
<dbReference type="Proteomes" id="UP000037267">
    <property type="component" value="Unassembled WGS sequence"/>
</dbReference>
<proteinExistence type="predicted"/>
<dbReference type="AlphaFoldDB" id="A0A0L0W9E2"/>